<organism evidence="1">
    <name type="scientific">Manihot esculenta</name>
    <name type="common">Cassava</name>
    <name type="synonym">Jatropha manihot</name>
    <dbReference type="NCBI Taxonomy" id="3983"/>
    <lineage>
        <taxon>Eukaryota</taxon>
        <taxon>Viridiplantae</taxon>
        <taxon>Streptophyta</taxon>
        <taxon>Embryophyta</taxon>
        <taxon>Tracheophyta</taxon>
        <taxon>Spermatophyta</taxon>
        <taxon>Magnoliopsida</taxon>
        <taxon>eudicotyledons</taxon>
        <taxon>Gunneridae</taxon>
        <taxon>Pentapetalae</taxon>
        <taxon>rosids</taxon>
        <taxon>fabids</taxon>
        <taxon>Malpighiales</taxon>
        <taxon>Euphorbiaceae</taxon>
        <taxon>Crotonoideae</taxon>
        <taxon>Manihoteae</taxon>
        <taxon>Manihot</taxon>
    </lineage>
</organism>
<sequence>MKNKGRKIKKVKTYPTMKTFWHVDNVTSKYMHL</sequence>
<name>A0A2C9VHF9_MANES</name>
<proteinExistence type="predicted"/>
<reference evidence="1" key="1">
    <citation type="submission" date="2016-02" db="EMBL/GenBank/DDBJ databases">
        <title>WGS assembly of Manihot esculenta.</title>
        <authorList>
            <person name="Bredeson J.V."/>
            <person name="Prochnik S.E."/>
            <person name="Lyons J.B."/>
            <person name="Schmutz J."/>
            <person name="Grimwood J."/>
            <person name="Vrebalov J."/>
            <person name="Bart R.S."/>
            <person name="Amuge T."/>
            <person name="Ferguson M.E."/>
            <person name="Green R."/>
            <person name="Putnam N."/>
            <person name="Stites J."/>
            <person name="Rounsley S."/>
            <person name="Rokhsar D.S."/>
        </authorList>
    </citation>
    <scope>NUCLEOTIDE SEQUENCE [LARGE SCALE GENOMIC DNA]</scope>
    <source>
        <tissue evidence="1">Leaf</tissue>
    </source>
</reference>
<dbReference type="AlphaFoldDB" id="A0A2C9VHF9"/>
<accession>A0A2C9VHF9</accession>
<gene>
    <name evidence="1" type="ORF">MANES_07G008100</name>
</gene>
<dbReference type="EMBL" id="CM004393">
    <property type="protein sequence ID" value="OAY44819.1"/>
    <property type="molecule type" value="Genomic_DNA"/>
</dbReference>
<evidence type="ECO:0000313" key="1">
    <source>
        <dbReference type="EMBL" id="OAY44819.1"/>
    </source>
</evidence>
<protein>
    <submittedName>
        <fullName evidence="1">Uncharacterized protein</fullName>
    </submittedName>
</protein>